<evidence type="ECO:0000256" key="1">
    <source>
        <dbReference type="ARBA" id="ARBA00004196"/>
    </source>
</evidence>
<sequence>MSTPNTATIIKTRRKRILNSKAIFIFLLLAIGALISFYYVKSKASTKGEIIQQTAAARRGDLKVSISGSGTLASSSTLTALSNVEGTISQIYFKDGDSIEAGSLIMELDSGEARLNVKKLENSIAQARLSRDQILKSLDSSQIIAPISGQIADIKFKEGDNAGKDSTLLTITDKSKLKLLLPFNNAYKSMLQPGQKAVIYGFDSSLSEMNKLEGTISFISSTAEDTEEAQPYNVEFTIANPGYLDDTMIASAEIAVSGQTLKSIGSAKLSYMDSIAVKTETGGLIETLDAALGQYVKKGDVLANITNDDLSIELETKNLNIEDMESQLEYAIAKLSEYKIYSTISGILSISEVKKGDGVKSGQTVFKVSNYDLMEFQIPVDELDIAKIQTNQAVNVTVDALPETSAKPLKGIVTKIAQEGTSSNGVTTYPVTVQLTESNSSLKVGMNANGEIIVNEKTNALYVPIEAVQKRENSNIVFVKSDEAGAQPGAQSNRQNRTNQQASSGQQAPVRQQSGTQEQASDNSSETRSVNRPQSGGYYAGAAPKTVEVGINNDEYIEIISGLKEGDIVILPQVSSGSGSANSQNRYNRTGGGMPGGMPVTITREQGR</sequence>
<comment type="caution">
    <text evidence="8">The sequence shown here is derived from an EMBL/GenBank/DDBJ whole genome shotgun (WGS) entry which is preliminary data.</text>
</comment>
<dbReference type="SUPFAM" id="SSF111369">
    <property type="entry name" value="HlyD-like secretion proteins"/>
    <property type="match status" value="2"/>
</dbReference>
<dbReference type="Gene3D" id="2.40.50.100">
    <property type="match status" value="2"/>
</dbReference>
<gene>
    <name evidence="8" type="ORF">LJD61_07645</name>
</gene>
<feature type="compositionally biased region" description="Polar residues" evidence="3">
    <location>
        <begin position="576"/>
        <end position="588"/>
    </location>
</feature>
<name>A0ABT1NHT1_9FIRM</name>
<dbReference type="EMBL" id="JAJEKE010000005">
    <property type="protein sequence ID" value="MCQ1529426.1"/>
    <property type="molecule type" value="Genomic_DNA"/>
</dbReference>
<feature type="domain" description="Multidrug resistance protein MdtA-like barrel-sandwich hybrid" evidence="5">
    <location>
        <begin position="82"/>
        <end position="168"/>
    </location>
</feature>
<feature type="region of interest" description="Disordered" evidence="3">
    <location>
        <begin position="576"/>
        <end position="608"/>
    </location>
</feature>
<dbReference type="InterPro" id="IPR058625">
    <property type="entry name" value="MdtA-like_BSH"/>
</dbReference>
<keyword evidence="4" id="KW-0472">Membrane</keyword>
<dbReference type="InterPro" id="IPR058636">
    <property type="entry name" value="Beta-barrel_YknX"/>
</dbReference>
<dbReference type="Proteomes" id="UP001651880">
    <property type="component" value="Unassembled WGS sequence"/>
</dbReference>
<dbReference type="PRINTS" id="PR01490">
    <property type="entry name" value="RTXTOXIND"/>
</dbReference>
<feature type="region of interest" description="Disordered" evidence="3">
    <location>
        <begin position="484"/>
        <end position="541"/>
    </location>
</feature>
<dbReference type="Pfam" id="PF25990">
    <property type="entry name" value="Beta-barrel_YknX"/>
    <property type="match status" value="1"/>
</dbReference>
<evidence type="ECO:0000313" key="8">
    <source>
        <dbReference type="EMBL" id="MCQ1529426.1"/>
    </source>
</evidence>
<feature type="transmembrane region" description="Helical" evidence="4">
    <location>
        <begin position="21"/>
        <end position="40"/>
    </location>
</feature>
<evidence type="ECO:0000259" key="7">
    <source>
        <dbReference type="Pfam" id="PF25990"/>
    </source>
</evidence>
<dbReference type="PANTHER" id="PTHR32347">
    <property type="entry name" value="EFFLUX SYSTEM COMPONENT YKNX-RELATED"/>
    <property type="match status" value="1"/>
</dbReference>
<keyword evidence="4" id="KW-1133">Transmembrane helix</keyword>
<dbReference type="PANTHER" id="PTHR32347:SF14">
    <property type="entry name" value="EFFLUX SYSTEM COMPONENT YKNX-RELATED"/>
    <property type="match status" value="1"/>
</dbReference>
<reference evidence="8 9" key="1">
    <citation type="submission" date="2021-10" db="EMBL/GenBank/DDBJ databases">
        <title>Lutispora strain m25 sp. nov., a thermophilic, non-spore-forming bacterium isolated from a lab-scale methanogenic bioreactor digesting anaerobic sludge.</title>
        <authorList>
            <person name="El Houari A."/>
            <person name="Mcdonald J."/>
        </authorList>
    </citation>
    <scope>NUCLEOTIDE SEQUENCE [LARGE SCALE GENOMIC DNA]</scope>
    <source>
        <strain evidence="9">m25</strain>
    </source>
</reference>
<evidence type="ECO:0000259" key="5">
    <source>
        <dbReference type="Pfam" id="PF25917"/>
    </source>
</evidence>
<dbReference type="Pfam" id="PF25917">
    <property type="entry name" value="BSH_RND"/>
    <property type="match status" value="1"/>
</dbReference>
<dbReference type="Gene3D" id="1.10.287.470">
    <property type="entry name" value="Helix hairpin bin"/>
    <property type="match status" value="2"/>
</dbReference>
<evidence type="ECO:0000256" key="2">
    <source>
        <dbReference type="ARBA" id="ARBA00023054"/>
    </source>
</evidence>
<organism evidence="8 9">
    <name type="scientific">Lutispora saccharofermentans</name>
    <dbReference type="NCBI Taxonomy" id="3024236"/>
    <lineage>
        <taxon>Bacteria</taxon>
        <taxon>Bacillati</taxon>
        <taxon>Bacillota</taxon>
        <taxon>Clostridia</taxon>
        <taxon>Lutisporales</taxon>
        <taxon>Lutisporaceae</taxon>
        <taxon>Lutispora</taxon>
    </lineage>
</organism>
<proteinExistence type="predicted"/>
<keyword evidence="2" id="KW-0175">Coiled coil</keyword>
<dbReference type="InterPro" id="IPR058647">
    <property type="entry name" value="BSH_CzcB-like"/>
</dbReference>
<feature type="compositionally biased region" description="Polar residues" evidence="3">
    <location>
        <begin position="489"/>
        <end position="534"/>
    </location>
</feature>
<keyword evidence="4" id="KW-0812">Transmembrane</keyword>
<dbReference type="Pfam" id="PF25973">
    <property type="entry name" value="BSH_CzcB"/>
    <property type="match status" value="1"/>
</dbReference>
<evidence type="ECO:0000259" key="6">
    <source>
        <dbReference type="Pfam" id="PF25973"/>
    </source>
</evidence>
<dbReference type="Gene3D" id="2.40.30.170">
    <property type="match status" value="2"/>
</dbReference>
<feature type="domain" description="CzcB-like barrel-sandwich hybrid" evidence="6">
    <location>
        <begin position="276"/>
        <end position="370"/>
    </location>
</feature>
<evidence type="ECO:0000313" key="9">
    <source>
        <dbReference type="Proteomes" id="UP001651880"/>
    </source>
</evidence>
<protein>
    <submittedName>
        <fullName evidence="8">HlyD family efflux transporter periplasmic adaptor subunit</fullName>
    </submittedName>
</protein>
<dbReference type="InterPro" id="IPR050465">
    <property type="entry name" value="UPF0194_transport"/>
</dbReference>
<dbReference type="Gene3D" id="2.40.420.20">
    <property type="match status" value="1"/>
</dbReference>
<feature type="domain" description="YknX-like beta-barrel" evidence="7">
    <location>
        <begin position="380"/>
        <end position="452"/>
    </location>
</feature>
<comment type="subcellular location">
    <subcellularLocation>
        <location evidence="1">Cell envelope</location>
    </subcellularLocation>
</comment>
<keyword evidence="9" id="KW-1185">Reference proteome</keyword>
<dbReference type="RefSeq" id="WP_255226945.1">
    <property type="nucleotide sequence ID" value="NZ_JAJEKE010000005.1"/>
</dbReference>
<evidence type="ECO:0000256" key="3">
    <source>
        <dbReference type="SAM" id="MobiDB-lite"/>
    </source>
</evidence>
<evidence type="ECO:0000256" key="4">
    <source>
        <dbReference type="SAM" id="Phobius"/>
    </source>
</evidence>
<accession>A0ABT1NHT1</accession>